<protein>
    <submittedName>
        <fullName evidence="1">Gluconate 2-dehydrogenase subunit 3 family protein</fullName>
    </submittedName>
</protein>
<dbReference type="PROSITE" id="PS51257">
    <property type="entry name" value="PROKAR_LIPOPROTEIN"/>
    <property type="match status" value="1"/>
</dbReference>
<dbReference type="Pfam" id="PF13618">
    <property type="entry name" value="Gluconate_2-dh3"/>
    <property type="match status" value="1"/>
</dbReference>
<dbReference type="InterPro" id="IPR027056">
    <property type="entry name" value="Gluconate_2DH_su3"/>
</dbReference>
<comment type="caution">
    <text evidence="1">The sequence shown here is derived from an EMBL/GenBank/DDBJ whole genome shotgun (WGS) entry which is preliminary data.</text>
</comment>
<dbReference type="RefSeq" id="WP_146918204.1">
    <property type="nucleotide sequence ID" value="NZ_VORW01000008.1"/>
</dbReference>
<evidence type="ECO:0000313" key="2">
    <source>
        <dbReference type="Proteomes" id="UP000321935"/>
    </source>
</evidence>
<name>A0A5C7APD2_9BACT</name>
<proteinExistence type="predicted"/>
<dbReference type="AlphaFoldDB" id="A0A5C7APD2"/>
<reference evidence="1 2" key="1">
    <citation type="submission" date="2019-08" db="EMBL/GenBank/DDBJ databases">
        <title>Genomes sequence of Algoriphagus aquimarinus ACAM450.</title>
        <authorList>
            <person name="Bowman J.P."/>
        </authorList>
    </citation>
    <scope>NUCLEOTIDE SEQUENCE [LARGE SCALE GENOMIC DNA]</scope>
    <source>
        <strain evidence="1 2">ACAM 450</strain>
    </source>
</reference>
<dbReference type="Proteomes" id="UP000321935">
    <property type="component" value="Unassembled WGS sequence"/>
</dbReference>
<dbReference type="OrthoDB" id="6385145at2"/>
<dbReference type="EMBL" id="VORW01000008">
    <property type="protein sequence ID" value="TXE10217.1"/>
    <property type="molecule type" value="Genomic_DNA"/>
</dbReference>
<organism evidence="1 2">
    <name type="scientific">Algoriphagus aquimarinus</name>
    <dbReference type="NCBI Taxonomy" id="237018"/>
    <lineage>
        <taxon>Bacteria</taxon>
        <taxon>Pseudomonadati</taxon>
        <taxon>Bacteroidota</taxon>
        <taxon>Cytophagia</taxon>
        <taxon>Cytophagales</taxon>
        <taxon>Cyclobacteriaceae</taxon>
        <taxon>Algoriphagus</taxon>
    </lineage>
</organism>
<gene>
    <name evidence="1" type="ORF">ESV85_12820</name>
</gene>
<accession>A0A5C7APD2</accession>
<evidence type="ECO:0000313" key="1">
    <source>
        <dbReference type="EMBL" id="TXE10217.1"/>
    </source>
</evidence>
<sequence length="182" mass="20114">MERREALKLTASLLGGSVIGSPLFLSGCSTPKESSTLLWDTDLPLLDEIGETILPDTEQSPGAKAGHIGEFMKAMVNDCYDQEEAEIFIKGLKTIDKEADTAYGKGFLDLSEPQRLALLSKFDRDAKKNQLGNKPHFFTMMKELSIWGYFTSEPGATKALRYNPIPGRFEGCIPYNGENAWA</sequence>